<dbReference type="HOGENOM" id="CLU_043701_0_0_1"/>
<dbReference type="InterPro" id="IPR000626">
    <property type="entry name" value="Ubiquitin-like_dom"/>
</dbReference>
<accession>A0A0C9UJP6</accession>
<name>A0A0C9UJP6_SPHS4</name>
<feature type="compositionally biased region" description="Low complexity" evidence="1">
    <location>
        <begin position="148"/>
        <end position="161"/>
    </location>
</feature>
<sequence length="276" mass="29357">MSTFPNEASFIKGHLNTISPVPIAFPDTYQPPLQDYSKKILVFPVDLPAPPERKTEPSGSSSETINVVFKAAKPPISFPLAVSTSDTVATIKQQLASQSRAPSADIQRLLLKGKVLADAKLLKEYGVAEGAVINLMVKPGSHWDGTETTPVPAPLTSAAPSPAIPSPRHRPSRSTSPIPALVISGDENSQSPVPLDLDTTFPPTSESGPEISAYHSTISSPGFWDRLHLFLRTEFPHKEDAASAFENFLLASKGSLTAGEIAKIRDQVGVVGMSGT</sequence>
<dbReference type="OrthoDB" id="428577at2759"/>
<dbReference type="GO" id="GO:0005654">
    <property type="term" value="C:nucleoplasm"/>
    <property type="evidence" value="ECO:0007669"/>
    <property type="project" value="TreeGrafter"/>
</dbReference>
<dbReference type="Proteomes" id="UP000054279">
    <property type="component" value="Unassembled WGS sequence"/>
</dbReference>
<protein>
    <recommendedName>
        <fullName evidence="2">Ubiquitin-like domain-containing protein</fullName>
    </recommendedName>
</protein>
<dbReference type="SUPFAM" id="SSF54236">
    <property type="entry name" value="Ubiquitin-like"/>
    <property type="match status" value="1"/>
</dbReference>
<feature type="domain" description="Ubiquitin-like" evidence="2">
    <location>
        <begin position="65"/>
        <end position="138"/>
    </location>
</feature>
<reference evidence="3 4" key="1">
    <citation type="submission" date="2014-06" db="EMBL/GenBank/DDBJ databases">
        <title>Evolutionary Origins and Diversification of the Mycorrhizal Mutualists.</title>
        <authorList>
            <consortium name="DOE Joint Genome Institute"/>
            <consortium name="Mycorrhizal Genomics Consortium"/>
            <person name="Kohler A."/>
            <person name="Kuo A."/>
            <person name="Nagy L.G."/>
            <person name="Floudas D."/>
            <person name="Copeland A."/>
            <person name="Barry K.W."/>
            <person name="Cichocki N."/>
            <person name="Veneault-Fourrey C."/>
            <person name="LaButti K."/>
            <person name="Lindquist E.A."/>
            <person name="Lipzen A."/>
            <person name="Lundell T."/>
            <person name="Morin E."/>
            <person name="Murat C."/>
            <person name="Riley R."/>
            <person name="Ohm R."/>
            <person name="Sun H."/>
            <person name="Tunlid A."/>
            <person name="Henrissat B."/>
            <person name="Grigoriev I.V."/>
            <person name="Hibbett D.S."/>
            <person name="Martin F."/>
        </authorList>
    </citation>
    <scope>NUCLEOTIDE SEQUENCE [LARGE SCALE GENOMIC DNA]</scope>
    <source>
        <strain evidence="3 4">SS14</strain>
    </source>
</reference>
<evidence type="ECO:0000259" key="2">
    <source>
        <dbReference type="PROSITE" id="PS50053"/>
    </source>
</evidence>
<gene>
    <name evidence="3" type="ORF">M422DRAFT_216677</name>
</gene>
<dbReference type="GO" id="GO:0043161">
    <property type="term" value="P:proteasome-mediated ubiquitin-dependent protein catabolic process"/>
    <property type="evidence" value="ECO:0007669"/>
    <property type="project" value="TreeGrafter"/>
</dbReference>
<dbReference type="GO" id="GO:0031593">
    <property type="term" value="F:polyubiquitin modification-dependent protein binding"/>
    <property type="evidence" value="ECO:0007669"/>
    <property type="project" value="TreeGrafter"/>
</dbReference>
<evidence type="ECO:0000313" key="3">
    <source>
        <dbReference type="EMBL" id="KIJ25631.1"/>
    </source>
</evidence>
<dbReference type="Pfam" id="PF00240">
    <property type="entry name" value="ubiquitin"/>
    <property type="match status" value="1"/>
</dbReference>
<organism evidence="3 4">
    <name type="scientific">Sphaerobolus stellatus (strain SS14)</name>
    <dbReference type="NCBI Taxonomy" id="990650"/>
    <lineage>
        <taxon>Eukaryota</taxon>
        <taxon>Fungi</taxon>
        <taxon>Dikarya</taxon>
        <taxon>Basidiomycota</taxon>
        <taxon>Agaricomycotina</taxon>
        <taxon>Agaricomycetes</taxon>
        <taxon>Phallomycetidae</taxon>
        <taxon>Geastrales</taxon>
        <taxon>Sphaerobolaceae</taxon>
        <taxon>Sphaerobolus</taxon>
    </lineage>
</organism>
<dbReference type="EMBL" id="KN837405">
    <property type="protein sequence ID" value="KIJ25631.1"/>
    <property type="molecule type" value="Genomic_DNA"/>
</dbReference>
<proteinExistence type="predicted"/>
<dbReference type="Gene3D" id="3.10.20.90">
    <property type="entry name" value="Phosphatidylinositol 3-kinase Catalytic Subunit, Chain A, domain 1"/>
    <property type="match status" value="1"/>
</dbReference>
<dbReference type="AlphaFoldDB" id="A0A0C9UJP6"/>
<dbReference type="GO" id="GO:0070628">
    <property type="term" value="F:proteasome binding"/>
    <property type="evidence" value="ECO:0007669"/>
    <property type="project" value="TreeGrafter"/>
</dbReference>
<feature type="region of interest" description="Disordered" evidence="1">
    <location>
        <begin position="144"/>
        <end position="177"/>
    </location>
</feature>
<dbReference type="PANTHER" id="PTHR10621">
    <property type="entry name" value="UV EXCISION REPAIR PROTEIN RAD23"/>
    <property type="match status" value="1"/>
</dbReference>
<dbReference type="PANTHER" id="PTHR10621:SF0">
    <property type="entry name" value="UV EXCISION REPAIR PROTEIN RAD23"/>
    <property type="match status" value="1"/>
</dbReference>
<dbReference type="GO" id="GO:0005829">
    <property type="term" value="C:cytosol"/>
    <property type="evidence" value="ECO:0007669"/>
    <property type="project" value="TreeGrafter"/>
</dbReference>
<dbReference type="PROSITE" id="PS50053">
    <property type="entry name" value="UBIQUITIN_2"/>
    <property type="match status" value="1"/>
</dbReference>
<dbReference type="SMART" id="SM00213">
    <property type="entry name" value="UBQ"/>
    <property type="match status" value="1"/>
</dbReference>
<evidence type="ECO:0000256" key="1">
    <source>
        <dbReference type="SAM" id="MobiDB-lite"/>
    </source>
</evidence>
<evidence type="ECO:0000313" key="4">
    <source>
        <dbReference type="Proteomes" id="UP000054279"/>
    </source>
</evidence>
<dbReference type="InterPro" id="IPR029071">
    <property type="entry name" value="Ubiquitin-like_domsf"/>
</dbReference>
<dbReference type="GO" id="GO:0043130">
    <property type="term" value="F:ubiquitin binding"/>
    <property type="evidence" value="ECO:0007669"/>
    <property type="project" value="TreeGrafter"/>
</dbReference>
<keyword evidence="4" id="KW-1185">Reference proteome</keyword>